<dbReference type="Proteomes" id="UP000789860">
    <property type="component" value="Unassembled WGS sequence"/>
</dbReference>
<reference evidence="1" key="1">
    <citation type="submission" date="2021-06" db="EMBL/GenBank/DDBJ databases">
        <authorList>
            <person name="Kallberg Y."/>
            <person name="Tangrot J."/>
            <person name="Rosling A."/>
        </authorList>
    </citation>
    <scope>NUCLEOTIDE SEQUENCE</scope>
    <source>
        <strain evidence="1">AU212A</strain>
    </source>
</reference>
<proteinExistence type="predicted"/>
<gene>
    <name evidence="1" type="ORF">SCALOS_LOCUS2761</name>
</gene>
<dbReference type="EMBL" id="CAJVPM010002607">
    <property type="protein sequence ID" value="CAG8489323.1"/>
    <property type="molecule type" value="Genomic_DNA"/>
</dbReference>
<organism evidence="1 2">
    <name type="scientific">Scutellospora calospora</name>
    <dbReference type="NCBI Taxonomy" id="85575"/>
    <lineage>
        <taxon>Eukaryota</taxon>
        <taxon>Fungi</taxon>
        <taxon>Fungi incertae sedis</taxon>
        <taxon>Mucoromycota</taxon>
        <taxon>Glomeromycotina</taxon>
        <taxon>Glomeromycetes</taxon>
        <taxon>Diversisporales</taxon>
        <taxon>Gigasporaceae</taxon>
        <taxon>Scutellospora</taxon>
    </lineage>
</organism>
<protein>
    <submittedName>
        <fullName evidence="1">7881_t:CDS:1</fullName>
    </submittedName>
</protein>
<evidence type="ECO:0000313" key="1">
    <source>
        <dbReference type="EMBL" id="CAG8489323.1"/>
    </source>
</evidence>
<comment type="caution">
    <text evidence="1">The sequence shown here is derived from an EMBL/GenBank/DDBJ whole genome shotgun (WGS) entry which is preliminary data.</text>
</comment>
<evidence type="ECO:0000313" key="2">
    <source>
        <dbReference type="Proteomes" id="UP000789860"/>
    </source>
</evidence>
<name>A0ACA9KSP4_9GLOM</name>
<accession>A0ACA9KSP4</accession>
<keyword evidence="2" id="KW-1185">Reference proteome</keyword>
<sequence>MGPPHPIWNYFDKLGHVTGFQQPRAKCSECNYEFNEATKPAVKHFKKCQLVSNDKRKEYAELENVYKANKKLDTNLESTLSTTASSSRISKQSMLSFVDRITPQEQKALELKFASSIYQCGLVLSLSELQPIIDLWKQARPAFKLPSRRRLSSSLLDKVYNEIKKEMQFYISNCNNLCLVSDSCPTGETRQTGEVIAENLQKVINQVGVRKIACVITDNTSVMKKAWNILKRNNPQILFLGCIAHNLNLLIGDILKLKWATNTLMSSKKLVYYFKKHQIPGAILKRYQKSSYTRYNTLKYPAQTRWGSSAACLNSILKNQLALELAKTELSRATNIDFPKIIANTINSSNYWNSVKNLLFILDRLVVGISIFENYIQNDDDDTISDSIRNILKKRWKKTYNPVILVAYLLDPRYHGQDLPKNSNSIISKFVQEYYPQNATKIWSSITEYKTKSGVFNQELAWKTVYQVEPIAWWEANFLSTALYLAKMAIRILSIPSSSAASERNWSAFAHIQNKKRNRLTSEWLSKLVYIYCNYHLNLPYLESANTIASRTRVESYSFDEINESEIGIWEDSDFDSNNESNNTSNNDTQESSNEYNTQESNDEEISSSDAEDFSD</sequence>